<gene>
    <name evidence="2" type="ORF">GCM10012282_78550</name>
</gene>
<proteinExistence type="predicted"/>
<dbReference type="InterPro" id="IPR019117">
    <property type="entry name" value="CRISPR-assoc_protein_Cmr3"/>
</dbReference>
<evidence type="ECO:0000313" key="2">
    <source>
        <dbReference type="EMBL" id="GGJ69981.1"/>
    </source>
</evidence>
<reference evidence="2" key="2">
    <citation type="submission" date="2020-09" db="EMBL/GenBank/DDBJ databases">
        <authorList>
            <person name="Sun Q."/>
            <person name="Zhou Y."/>
        </authorList>
    </citation>
    <scope>NUCLEOTIDE SEQUENCE</scope>
    <source>
        <strain evidence="2">CGMCC 4.7272</strain>
    </source>
</reference>
<feature type="region of interest" description="Disordered" evidence="1">
    <location>
        <begin position="203"/>
        <end position="224"/>
    </location>
</feature>
<name>A0A917PBR0_9ACTN</name>
<dbReference type="EMBL" id="BMMU01000057">
    <property type="protein sequence ID" value="GGJ69981.1"/>
    <property type="molecule type" value="Genomic_DNA"/>
</dbReference>
<organism evidence="2 3">
    <name type="scientific">Streptomyces lacrimifluminis</name>
    <dbReference type="NCBI Taxonomy" id="1500077"/>
    <lineage>
        <taxon>Bacteria</taxon>
        <taxon>Bacillati</taxon>
        <taxon>Actinomycetota</taxon>
        <taxon>Actinomycetes</taxon>
        <taxon>Kitasatosporales</taxon>
        <taxon>Streptomycetaceae</taxon>
        <taxon>Streptomyces</taxon>
    </lineage>
</organism>
<keyword evidence="3" id="KW-1185">Reference proteome</keyword>
<evidence type="ECO:0000313" key="3">
    <source>
        <dbReference type="Proteomes" id="UP000625682"/>
    </source>
</evidence>
<reference evidence="2" key="1">
    <citation type="journal article" date="2014" name="Int. J. Syst. Evol. Microbiol.">
        <title>Complete genome sequence of Corynebacterium casei LMG S-19264T (=DSM 44701T), isolated from a smear-ripened cheese.</title>
        <authorList>
            <consortium name="US DOE Joint Genome Institute (JGI-PGF)"/>
            <person name="Walter F."/>
            <person name="Albersmeier A."/>
            <person name="Kalinowski J."/>
            <person name="Ruckert C."/>
        </authorList>
    </citation>
    <scope>NUCLEOTIDE SEQUENCE</scope>
    <source>
        <strain evidence="2">CGMCC 4.7272</strain>
    </source>
</reference>
<dbReference type="Pfam" id="PF09700">
    <property type="entry name" value="Cas_Cmr3"/>
    <property type="match status" value="1"/>
</dbReference>
<dbReference type="Proteomes" id="UP000625682">
    <property type="component" value="Unassembled WGS sequence"/>
</dbReference>
<sequence length="456" mass="48623">MLDVQVTAHQPLALGVRPSGTAPVQTRLHVPGSVLRGALAAAWIAEHGLPGKVPEAQRREFIALFEGEVSYGPLFATGSHVVPLSVLRCKYRHCPTVVDEAFPHAGSGDEPSCGCGPLVPGRGEVEFTGAAGRGLVTQSTHLQIDDARQIAEKSLLFTRRALTHREADGTERTFHGRVTPAAVLPPRAAAWLAAPRRLRLGGRRGTSGAVTYRPGPAETVPPPTGDRIALRLTAPAILTDPAGLPLDLADRQTLRATLDAELAPLLGGARVSAVERVWTRGERVGGWHAASRLPKPVELAAGAGSVLLLAFDRPPAPDGLLTLTGRGIGLRRNEGFGALETATTAWTQTIDPAPEPADTGWDEAKDPAESYARMLLSTGHGAWFADNLRTYVEDITTASGNRNTTLLQRPRLRRLTPYERDAVTAMLLTAPVDVLDRTLGTLTALHRLTEKETPSP</sequence>
<comment type="caution">
    <text evidence="2">The sequence shown here is derived from an EMBL/GenBank/DDBJ whole genome shotgun (WGS) entry which is preliminary data.</text>
</comment>
<protein>
    <submittedName>
        <fullName evidence="2">Uncharacterized protein</fullName>
    </submittedName>
</protein>
<dbReference type="Gene3D" id="2.60.40.4350">
    <property type="match status" value="1"/>
</dbReference>
<accession>A0A917PBR0</accession>
<dbReference type="AlphaFoldDB" id="A0A917PBR0"/>
<dbReference type="RefSeq" id="WP_189152173.1">
    <property type="nucleotide sequence ID" value="NZ_BAABER010000057.1"/>
</dbReference>
<evidence type="ECO:0000256" key="1">
    <source>
        <dbReference type="SAM" id="MobiDB-lite"/>
    </source>
</evidence>